<feature type="compositionally biased region" description="Basic and acidic residues" evidence="2">
    <location>
        <begin position="785"/>
        <end position="799"/>
    </location>
</feature>
<feature type="region of interest" description="Disordered" evidence="2">
    <location>
        <begin position="1121"/>
        <end position="1140"/>
    </location>
</feature>
<evidence type="ECO:0000256" key="2">
    <source>
        <dbReference type="SAM" id="MobiDB-lite"/>
    </source>
</evidence>
<feature type="region of interest" description="Disordered" evidence="2">
    <location>
        <begin position="536"/>
        <end position="660"/>
    </location>
</feature>
<feature type="compositionally biased region" description="Polar residues" evidence="2">
    <location>
        <begin position="917"/>
        <end position="939"/>
    </location>
</feature>
<keyword evidence="1" id="KW-0175">Coiled coil</keyword>
<feature type="coiled-coil region" evidence="1">
    <location>
        <begin position="994"/>
        <end position="1028"/>
    </location>
</feature>
<dbReference type="EnsemblMetazoa" id="AFUN001939-RA">
    <property type="protein sequence ID" value="AFUN001939-PA"/>
    <property type="gene ID" value="AFUN001939"/>
</dbReference>
<organism evidence="4">
    <name type="scientific">Anopheles funestus</name>
    <name type="common">African malaria mosquito</name>
    <dbReference type="NCBI Taxonomy" id="62324"/>
    <lineage>
        <taxon>Eukaryota</taxon>
        <taxon>Metazoa</taxon>
        <taxon>Ecdysozoa</taxon>
        <taxon>Arthropoda</taxon>
        <taxon>Hexapoda</taxon>
        <taxon>Insecta</taxon>
        <taxon>Pterygota</taxon>
        <taxon>Neoptera</taxon>
        <taxon>Endopterygota</taxon>
        <taxon>Diptera</taxon>
        <taxon>Nematocera</taxon>
        <taxon>Culicoidea</taxon>
        <taxon>Culicidae</taxon>
        <taxon>Anophelinae</taxon>
        <taxon>Anopheles</taxon>
    </lineage>
</organism>
<dbReference type="VEuPathDB" id="VectorBase:AFUN001939"/>
<evidence type="ECO:0000313" key="4">
    <source>
        <dbReference type="EnsemblMetazoa" id="AFUN001939-PA"/>
    </source>
</evidence>
<evidence type="ECO:0000256" key="1">
    <source>
        <dbReference type="SAM" id="Coils"/>
    </source>
</evidence>
<feature type="compositionally biased region" description="Basic residues" evidence="2">
    <location>
        <begin position="178"/>
        <end position="191"/>
    </location>
</feature>
<feature type="region of interest" description="Disordered" evidence="2">
    <location>
        <begin position="1146"/>
        <end position="1191"/>
    </location>
</feature>
<feature type="region of interest" description="Disordered" evidence="2">
    <location>
        <begin position="137"/>
        <end position="210"/>
    </location>
</feature>
<feature type="compositionally biased region" description="Polar residues" evidence="2">
    <location>
        <begin position="560"/>
        <end position="574"/>
    </location>
</feature>
<feature type="compositionally biased region" description="Acidic residues" evidence="2">
    <location>
        <begin position="46"/>
        <end position="65"/>
    </location>
</feature>
<evidence type="ECO:0000259" key="3">
    <source>
        <dbReference type="Pfam" id="PF10650"/>
    </source>
</evidence>
<feature type="region of interest" description="Disordered" evidence="2">
    <location>
        <begin position="15"/>
        <end position="82"/>
    </location>
</feature>
<feature type="compositionally biased region" description="Polar residues" evidence="2">
    <location>
        <begin position="601"/>
        <end position="610"/>
    </location>
</feature>
<dbReference type="Pfam" id="PF10650">
    <property type="entry name" value="zf-C3H1"/>
    <property type="match status" value="1"/>
</dbReference>
<dbReference type="VEuPathDB" id="VectorBase:AFUN2_003458"/>
<feature type="compositionally biased region" description="Basic and acidic residues" evidence="2">
    <location>
        <begin position="1182"/>
        <end position="1191"/>
    </location>
</feature>
<feature type="region of interest" description="Disordered" evidence="2">
    <location>
        <begin position="723"/>
        <end position="745"/>
    </location>
</feature>
<feature type="compositionally biased region" description="Polar residues" evidence="2">
    <location>
        <begin position="723"/>
        <end position="736"/>
    </location>
</feature>
<protein>
    <recommendedName>
        <fullName evidence="3">Putative zinc-finger domain-containing protein</fullName>
    </recommendedName>
</protein>
<feature type="compositionally biased region" description="Acidic residues" evidence="2">
    <location>
        <begin position="425"/>
        <end position="434"/>
    </location>
</feature>
<feature type="compositionally biased region" description="Basic and acidic residues" evidence="2">
    <location>
        <begin position="581"/>
        <end position="592"/>
    </location>
</feature>
<feature type="compositionally biased region" description="Basic and acidic residues" evidence="2">
    <location>
        <begin position="167"/>
        <end position="177"/>
    </location>
</feature>
<feature type="region of interest" description="Disordered" evidence="2">
    <location>
        <begin position="866"/>
        <end position="943"/>
    </location>
</feature>
<feature type="compositionally biased region" description="Low complexity" evidence="2">
    <location>
        <begin position="267"/>
        <end position="277"/>
    </location>
</feature>
<proteinExistence type="predicted"/>
<feature type="compositionally biased region" description="Basic and acidic residues" evidence="2">
    <location>
        <begin position="543"/>
        <end position="556"/>
    </location>
</feature>
<name>A0A182R6Z1_ANOFN</name>
<feature type="region of interest" description="Disordered" evidence="2">
    <location>
        <begin position="779"/>
        <end position="840"/>
    </location>
</feature>
<feature type="region of interest" description="Disordered" evidence="2">
    <location>
        <begin position="248"/>
        <end position="277"/>
    </location>
</feature>
<feature type="region of interest" description="Disordered" evidence="2">
    <location>
        <begin position="362"/>
        <end position="381"/>
    </location>
</feature>
<feature type="region of interest" description="Disordered" evidence="2">
    <location>
        <begin position="425"/>
        <end position="458"/>
    </location>
</feature>
<feature type="compositionally biased region" description="Low complexity" evidence="2">
    <location>
        <begin position="627"/>
        <end position="637"/>
    </location>
</feature>
<feature type="compositionally biased region" description="Polar residues" evidence="2">
    <location>
        <begin position="800"/>
        <end position="812"/>
    </location>
</feature>
<feature type="compositionally biased region" description="Polar residues" evidence="2">
    <location>
        <begin position="640"/>
        <end position="650"/>
    </location>
</feature>
<sequence length="1329" mass="148644">MPTSLVECTLFPCAMETPDDEKQQLPSPTSGDLPEGLVFVSSGSEGPDEDEDHEEGEIQDEDEEDAQHPQELEDISSEEESTIRERMAALEAMDKKVGMMKRKYANHSKYDYLYFEEVMNGKENYYYYPQHPNPLYRSHKPYKPSATNKEDNRYSVGKHARTVATKRSADKAKEKSSKRSSHRRHKRRRYASRSPTPSERRALSTDSEPETVVDREYLKIACGIGNGKNQRLSSSRNPLKKKLFLQTSKRKRKAEAKQKPVVEMLQSASSSNSDNDAIVVDEEDEEEEEEEEELQLRLLALSTKPIVREAGLSDIISEFQIPSPPPPPTINLAEDNMSDAVSAEEHELRLIALKTAVLKKHESRKKRKELDNEQPYSPSDDIVLSPVREIAPLFDNELYSDGRDSVEMIEDDDVQIVEPHYEQIDLVDSDDNGNDMEISPLGSPIGRVDTEQDMEENSHQPIDMDLASSDSISSAPSPVYSGTAMEQRLLLAGTDSCDSTLFHRRGEILQESPSATPDSMEEAEAEALRHLLLTKMRQKQTKKKETVEPTQDKLPENDEQTSSLENETMDTAPNESIPVVQDEKQLPPREEEPNQEPATLGPTTNTSNVITVVDRKPQRKRRKKTLSSSASVPVVEAESTKPSSPATSLPSEPRPQLTKASSIVHTQKLVNNPNKLINLNRTAAPSPPTIVAGPRTDSPKELTMVETFVSRPVAKLVIQLGNSDSDSEVDFSTSSPEKGDKADDGSVSISVAITAGAPATTTVRFEEQLDKFLKSVRSKSTTLTTKDDGTKEQMEHSERAISSSEKSLPSTKQQQQQQQLRNAAKKLPTSSNSMPTPTAVRHLSKAAQMEYMRLVARKAQLERYKLARQNSAHSSSTVLKDNAVPKQDTRPANNGPAVEQKSLEPKHGKSPGRRKQSLSSASQPTTVAAESPSEEQATIQDPVERKLQQIRSSLPNLSEASRNRLLLTAEKHLEKHSGSFLSEMERHNATILEAQQARRELYHLENRIELLKEKLSLLENVYEKRRHRSFDTFSSLQTTRKKILFSRKRSGELERMCSQIGRFIKGESYQLPTSSKGAVVQQQLRILIAETQQLRMIRKPTLQEFKEEMIANHKRRLADVGDPAPSWKTSTYDNECDEGRSVEVANNREDETAAEPAEINPADPISPGEEPCDPPSQTFSPVRDDESCTKEPLEQAVEVEVPSKDEANDEESVAAAEPVVEQNITQADAVAVETVEEEKEMPNVEVLPQEEKPVPCITPDLKPSEEDTMIEREAIVPGETFRIEKYTSPLMSLKQGAQNIPTGILCPFELGGQCVDRDCKYEHFCQRTA</sequence>
<dbReference type="STRING" id="62324.A0A182R6Z1"/>
<reference evidence="4" key="1">
    <citation type="submission" date="2020-05" db="UniProtKB">
        <authorList>
            <consortium name="EnsemblMetazoa"/>
        </authorList>
    </citation>
    <scope>IDENTIFICATION</scope>
    <source>
        <strain evidence="4">FUMOZ</strain>
    </source>
</reference>
<dbReference type="InterPro" id="IPR019607">
    <property type="entry name" value="Putative_zinc-finger_domain"/>
</dbReference>
<feature type="compositionally biased region" description="Polar residues" evidence="2">
    <location>
        <begin position="868"/>
        <end position="879"/>
    </location>
</feature>
<feature type="domain" description="Putative zinc-finger" evidence="3">
    <location>
        <begin position="1305"/>
        <end position="1324"/>
    </location>
</feature>
<accession>A0A182R6Z1</accession>